<evidence type="ECO:0000256" key="6">
    <source>
        <dbReference type="ARBA" id="ARBA00023136"/>
    </source>
</evidence>
<dbReference type="GO" id="GO:0005886">
    <property type="term" value="C:plasma membrane"/>
    <property type="evidence" value="ECO:0007669"/>
    <property type="project" value="UniProtKB-SubCell"/>
</dbReference>
<evidence type="ECO:0000313" key="9">
    <source>
        <dbReference type="EMBL" id="TJY42874.1"/>
    </source>
</evidence>
<feature type="transmembrane region" description="Helical" evidence="7">
    <location>
        <begin position="252"/>
        <end position="277"/>
    </location>
</feature>
<feature type="transmembrane region" description="Helical" evidence="7">
    <location>
        <begin position="378"/>
        <end position="399"/>
    </location>
</feature>
<dbReference type="AlphaFoldDB" id="A0A4U0FEV5"/>
<sequence length="450" mass="49274">MSCSAPWIGRCSAAGRSFGETEAEFWREARNLGRTARLRLGKAPGDGIWTEETVSVRKLAAYYFLFYLSISVLQPYMSIFFSDKGFSYTEVGFILSLGAFVSVIAQPTMGMINDRMRNPRIVLMSTVLLAPLIGLGFSFSSLLAVVIALNVIFTWFQSSSAPLADAIAVEIGSREGFSFGSVRLWGALSYALGTFFTGFIYGKYGYDHIFIFFLAVSTLVFVLLFWFPNTKPAHQDTTFFEQAKEVVRNKPFLFFLGISMITAISSATNFSFLPIYFKEMGFDKSLLGTAYAVAALIEVPMFWVATILCRKIGSFNVLSLSAAIYALKCFLLYALHDVYLTLGVQLLDGISFAFAAGTAVEVVGRFASVRTKATFQTIYAAVTWGLGGIFGNAAGGVIADGMGTPFLYVVLFGLSATASVLFVYMDRIQSRNKHAIIFPTKHDSLPGNGP</sequence>
<keyword evidence="6 7" id="KW-0472">Membrane</keyword>
<comment type="caution">
    <text evidence="9">The sequence shown here is derived from an EMBL/GenBank/DDBJ whole genome shotgun (WGS) entry which is preliminary data.</text>
</comment>
<keyword evidence="10" id="KW-1185">Reference proteome</keyword>
<gene>
    <name evidence="9" type="ORF">E5161_08540</name>
</gene>
<reference evidence="9 10" key="1">
    <citation type="submission" date="2019-04" db="EMBL/GenBank/DDBJ databases">
        <title>Cohnella sp. nov., isolated from soil.</title>
        <authorList>
            <person name="Kim W."/>
        </authorList>
    </citation>
    <scope>NUCLEOTIDE SEQUENCE [LARGE SCALE GENOMIC DNA]</scope>
    <source>
        <strain evidence="9 10">CAU 1483</strain>
    </source>
</reference>
<accession>A0A4U0FEV5</accession>
<feature type="transmembrane region" description="Helical" evidence="7">
    <location>
        <begin position="289"/>
        <end position="308"/>
    </location>
</feature>
<dbReference type="OrthoDB" id="1650886at2"/>
<comment type="similarity">
    <text evidence="2">Belongs to the major facilitator superfamily. MFSD6 family.</text>
</comment>
<evidence type="ECO:0000256" key="3">
    <source>
        <dbReference type="ARBA" id="ARBA00022448"/>
    </source>
</evidence>
<evidence type="ECO:0000256" key="1">
    <source>
        <dbReference type="ARBA" id="ARBA00004651"/>
    </source>
</evidence>
<dbReference type="Gene3D" id="1.20.1250.20">
    <property type="entry name" value="MFS general substrate transporter like domains"/>
    <property type="match status" value="2"/>
</dbReference>
<keyword evidence="5 7" id="KW-1133">Transmembrane helix</keyword>
<dbReference type="InterPro" id="IPR020846">
    <property type="entry name" value="MFS_dom"/>
</dbReference>
<comment type="subcellular location">
    <subcellularLocation>
        <location evidence="1">Cell membrane</location>
        <topology evidence="1">Multi-pass membrane protein</topology>
    </subcellularLocation>
</comment>
<evidence type="ECO:0000256" key="5">
    <source>
        <dbReference type="ARBA" id="ARBA00022989"/>
    </source>
</evidence>
<dbReference type="InterPro" id="IPR036259">
    <property type="entry name" value="MFS_trans_sf"/>
</dbReference>
<dbReference type="EMBL" id="SUPK01000003">
    <property type="protein sequence ID" value="TJY42874.1"/>
    <property type="molecule type" value="Genomic_DNA"/>
</dbReference>
<evidence type="ECO:0000256" key="2">
    <source>
        <dbReference type="ARBA" id="ARBA00005241"/>
    </source>
</evidence>
<keyword evidence="4 7" id="KW-0812">Transmembrane</keyword>
<feature type="transmembrane region" description="Helical" evidence="7">
    <location>
        <begin position="59"/>
        <end position="79"/>
    </location>
</feature>
<dbReference type="GO" id="GO:0022857">
    <property type="term" value="F:transmembrane transporter activity"/>
    <property type="evidence" value="ECO:0007669"/>
    <property type="project" value="InterPro"/>
</dbReference>
<keyword evidence="3" id="KW-0813">Transport</keyword>
<evidence type="ECO:0000256" key="7">
    <source>
        <dbReference type="SAM" id="Phobius"/>
    </source>
</evidence>
<proteinExistence type="inferred from homology"/>
<evidence type="ECO:0000259" key="8">
    <source>
        <dbReference type="PROSITE" id="PS50850"/>
    </source>
</evidence>
<feature type="transmembrane region" description="Helical" evidence="7">
    <location>
        <begin position="91"/>
        <end position="109"/>
    </location>
</feature>
<dbReference type="PANTHER" id="PTHR16172">
    <property type="entry name" value="MAJOR FACILITATOR SUPERFAMILY DOMAIN-CONTAINING PROTEIN 6-LIKE"/>
    <property type="match status" value="1"/>
</dbReference>
<dbReference type="Proteomes" id="UP000309673">
    <property type="component" value="Unassembled WGS sequence"/>
</dbReference>
<organism evidence="9 10">
    <name type="scientific">Cohnella pontilimi</name>
    <dbReference type="NCBI Taxonomy" id="2564100"/>
    <lineage>
        <taxon>Bacteria</taxon>
        <taxon>Bacillati</taxon>
        <taxon>Bacillota</taxon>
        <taxon>Bacilli</taxon>
        <taxon>Bacillales</taxon>
        <taxon>Paenibacillaceae</taxon>
        <taxon>Cohnella</taxon>
    </lineage>
</organism>
<feature type="transmembrane region" description="Helical" evidence="7">
    <location>
        <begin position="342"/>
        <end position="366"/>
    </location>
</feature>
<feature type="transmembrane region" description="Helical" evidence="7">
    <location>
        <begin position="121"/>
        <end position="149"/>
    </location>
</feature>
<feature type="domain" description="Major facilitator superfamily (MFS) profile" evidence="8">
    <location>
        <begin position="55"/>
        <end position="431"/>
    </location>
</feature>
<dbReference type="PROSITE" id="PS50850">
    <property type="entry name" value="MFS"/>
    <property type="match status" value="1"/>
</dbReference>
<feature type="transmembrane region" description="Helical" evidence="7">
    <location>
        <begin position="208"/>
        <end position="227"/>
    </location>
</feature>
<dbReference type="PANTHER" id="PTHR16172:SF41">
    <property type="entry name" value="MAJOR FACILITATOR SUPERFAMILY DOMAIN-CONTAINING PROTEIN 6-LIKE"/>
    <property type="match status" value="1"/>
</dbReference>
<feature type="transmembrane region" description="Helical" evidence="7">
    <location>
        <begin position="405"/>
        <end position="424"/>
    </location>
</feature>
<dbReference type="SUPFAM" id="SSF103473">
    <property type="entry name" value="MFS general substrate transporter"/>
    <property type="match status" value="1"/>
</dbReference>
<name>A0A4U0FEV5_9BACL</name>
<dbReference type="Pfam" id="PF12832">
    <property type="entry name" value="MFS_1_like"/>
    <property type="match status" value="1"/>
</dbReference>
<evidence type="ECO:0000256" key="4">
    <source>
        <dbReference type="ARBA" id="ARBA00022692"/>
    </source>
</evidence>
<dbReference type="InterPro" id="IPR024989">
    <property type="entry name" value="MFS_assoc_dom"/>
</dbReference>
<protein>
    <submittedName>
        <fullName evidence="9">MFS transporter</fullName>
    </submittedName>
</protein>
<evidence type="ECO:0000313" key="10">
    <source>
        <dbReference type="Proteomes" id="UP000309673"/>
    </source>
</evidence>
<feature type="transmembrane region" description="Helical" evidence="7">
    <location>
        <begin position="315"/>
        <end position="336"/>
    </location>
</feature>
<dbReference type="InterPro" id="IPR051717">
    <property type="entry name" value="MFS_MFSD6"/>
</dbReference>